<dbReference type="InterPro" id="IPR050882">
    <property type="entry name" value="Prepilin_peptidase/N-MTase"/>
</dbReference>
<feature type="transmembrane region" description="Helical" evidence="10">
    <location>
        <begin position="147"/>
        <end position="164"/>
    </location>
</feature>
<proteinExistence type="inferred from homology"/>
<accession>A0A1G7I9J5</accession>
<dbReference type="GO" id="GO:0005886">
    <property type="term" value="C:plasma membrane"/>
    <property type="evidence" value="ECO:0007669"/>
    <property type="project" value="UniProtKB-SubCell"/>
</dbReference>
<keyword evidence="4" id="KW-0997">Cell inner membrane</keyword>
<keyword evidence="9" id="KW-0511">Multifunctional enzyme</keyword>
<feature type="transmembrane region" description="Helical" evidence="10">
    <location>
        <begin position="71"/>
        <end position="91"/>
    </location>
</feature>
<dbReference type="EC" id="3.4.23.43" evidence="9"/>
<reference evidence="14" key="1">
    <citation type="submission" date="2016-10" db="EMBL/GenBank/DDBJ databases">
        <authorList>
            <person name="Varghese N."/>
            <person name="Submissions S."/>
        </authorList>
    </citation>
    <scope>NUCLEOTIDE SEQUENCE [LARGE SCALE GENOMIC DNA]</scope>
    <source>
        <strain evidence="14">DSM 23256</strain>
    </source>
</reference>
<keyword evidence="3" id="KW-1003">Cell membrane</keyword>
<feature type="transmembrane region" description="Helical" evidence="10">
    <location>
        <begin position="176"/>
        <end position="209"/>
    </location>
</feature>
<evidence type="ECO:0000256" key="7">
    <source>
        <dbReference type="ARBA" id="ARBA00023136"/>
    </source>
</evidence>
<evidence type="ECO:0000313" key="13">
    <source>
        <dbReference type="EMBL" id="SDF09019.1"/>
    </source>
</evidence>
<evidence type="ECO:0000256" key="3">
    <source>
        <dbReference type="ARBA" id="ARBA00022475"/>
    </source>
</evidence>
<dbReference type="GO" id="GO:0006465">
    <property type="term" value="P:signal peptide processing"/>
    <property type="evidence" value="ECO:0007669"/>
    <property type="project" value="TreeGrafter"/>
</dbReference>
<protein>
    <recommendedName>
        <fullName evidence="9">Prepilin leader peptidase/N-methyltransferase</fullName>
        <ecNumber evidence="9">2.1.1.-</ecNumber>
        <ecNumber evidence="9">3.4.23.43</ecNumber>
    </recommendedName>
</protein>
<keyword evidence="14" id="KW-1185">Reference proteome</keyword>
<evidence type="ECO:0000256" key="2">
    <source>
        <dbReference type="ARBA" id="ARBA00005801"/>
    </source>
</evidence>
<dbReference type="Proteomes" id="UP000243333">
    <property type="component" value="Unassembled WGS sequence"/>
</dbReference>
<name>A0A1G7I9J5_9FIRM</name>
<dbReference type="EC" id="2.1.1.-" evidence="9"/>
<dbReference type="Gene3D" id="1.20.120.1220">
    <property type="match status" value="1"/>
</dbReference>
<keyword evidence="9" id="KW-0378">Hydrolase</keyword>
<dbReference type="InterPro" id="IPR010627">
    <property type="entry name" value="Prepilin_pept_A24_N"/>
</dbReference>
<feature type="transmembrane region" description="Helical" evidence="10">
    <location>
        <begin position="97"/>
        <end position="115"/>
    </location>
</feature>
<comment type="catalytic activity">
    <reaction evidence="9">
        <text>Typically cleaves a -Gly-|-Phe- bond to release an N-terminal, basic peptide of 5-8 residues from type IV prepilin, and then N-methylates the new N-terminal amino group, the methyl donor being S-adenosyl-L-methionine.</text>
        <dbReference type="EC" id="3.4.23.43"/>
    </reaction>
</comment>
<dbReference type="GO" id="GO:0032259">
    <property type="term" value="P:methylation"/>
    <property type="evidence" value="ECO:0007669"/>
    <property type="project" value="UniProtKB-KW"/>
</dbReference>
<dbReference type="GO" id="GO:0008168">
    <property type="term" value="F:methyltransferase activity"/>
    <property type="evidence" value="ECO:0007669"/>
    <property type="project" value="UniProtKB-KW"/>
</dbReference>
<dbReference type="InterPro" id="IPR014032">
    <property type="entry name" value="Peptidase_A24A_bac"/>
</dbReference>
<sequence length="249" mass="27199">MLTLFIFLLGLVIGSFLNVCIYRLPQGRSIITPPSHCFACGTRLKFGDLIPVISYIALRGRCRYCGAAFSVRYLLVELLTAFLFIWCFQVTGLGPELVKALIFISFLIVIAFIDYDHQLILDKVLIWLAGTGVAINMGLGFTGLTDMIAGSLLGGGLLLVIAIASRGGMGGGDIKFAACLGLWLGWKLTLLALLLSFLLGGVGGIVLLTLKRKGRKDFIPFGPFLALGALIAGLYGWQILRWYFQHFMR</sequence>
<dbReference type="RefSeq" id="WP_093687598.1">
    <property type="nucleotide sequence ID" value="NZ_FNBU01000002.1"/>
</dbReference>
<dbReference type="EMBL" id="FNBU01000002">
    <property type="protein sequence ID" value="SDF09019.1"/>
    <property type="molecule type" value="Genomic_DNA"/>
</dbReference>
<feature type="domain" description="Prepilin peptidase A24 N-terminal" evidence="12">
    <location>
        <begin position="8"/>
        <end position="88"/>
    </location>
</feature>
<comment type="function">
    <text evidence="9">Plays an essential role in type IV pili and type II pseudopili formation by proteolytically removing the leader sequence from substrate proteins and subsequently monomethylating the alpha-amino group of the newly exposed N-terminal phenylalanine.</text>
</comment>
<feature type="domain" description="Prepilin type IV endopeptidase peptidase" evidence="11">
    <location>
        <begin position="101"/>
        <end position="204"/>
    </location>
</feature>
<evidence type="ECO:0000259" key="11">
    <source>
        <dbReference type="Pfam" id="PF01478"/>
    </source>
</evidence>
<evidence type="ECO:0000256" key="1">
    <source>
        <dbReference type="ARBA" id="ARBA00004429"/>
    </source>
</evidence>
<dbReference type="STRING" id="1123285.SAMN05660235_00399"/>
<organism evidence="13 14">
    <name type="scientific">Sporolituus thermophilus DSM 23256</name>
    <dbReference type="NCBI Taxonomy" id="1123285"/>
    <lineage>
        <taxon>Bacteria</taxon>
        <taxon>Bacillati</taxon>
        <taxon>Bacillota</taxon>
        <taxon>Negativicutes</taxon>
        <taxon>Selenomonadales</taxon>
        <taxon>Sporomusaceae</taxon>
        <taxon>Sporolituus</taxon>
    </lineage>
</organism>
<evidence type="ECO:0000256" key="10">
    <source>
        <dbReference type="SAM" id="Phobius"/>
    </source>
</evidence>
<gene>
    <name evidence="13" type="ORF">SAMN05660235_00399</name>
</gene>
<comment type="similarity">
    <text evidence="2 8">Belongs to the peptidase A24 family.</text>
</comment>
<dbReference type="Pfam" id="PF01478">
    <property type="entry name" value="Peptidase_A24"/>
    <property type="match status" value="1"/>
</dbReference>
<dbReference type="PANTHER" id="PTHR30487:SF0">
    <property type="entry name" value="PREPILIN LEADER PEPTIDASE_N-METHYLTRANSFERASE-RELATED"/>
    <property type="match status" value="1"/>
</dbReference>
<feature type="transmembrane region" description="Helical" evidence="10">
    <location>
        <begin position="6"/>
        <end position="24"/>
    </location>
</feature>
<dbReference type="InterPro" id="IPR000045">
    <property type="entry name" value="Prepilin_IV_endopep_pep"/>
</dbReference>
<dbReference type="GO" id="GO:0004190">
    <property type="term" value="F:aspartic-type endopeptidase activity"/>
    <property type="evidence" value="ECO:0007669"/>
    <property type="project" value="UniProtKB-EC"/>
</dbReference>
<evidence type="ECO:0000313" key="14">
    <source>
        <dbReference type="Proteomes" id="UP000243333"/>
    </source>
</evidence>
<keyword evidence="9" id="KW-0645">Protease</keyword>
<feature type="transmembrane region" description="Helical" evidence="10">
    <location>
        <begin position="221"/>
        <end position="244"/>
    </location>
</feature>
<comment type="subcellular location">
    <subcellularLocation>
        <location evidence="1">Cell inner membrane</location>
        <topology evidence="1">Multi-pass membrane protein</topology>
    </subcellularLocation>
    <subcellularLocation>
        <location evidence="9">Cell membrane</location>
        <topology evidence="9">Multi-pass membrane protein</topology>
    </subcellularLocation>
</comment>
<evidence type="ECO:0000256" key="4">
    <source>
        <dbReference type="ARBA" id="ARBA00022519"/>
    </source>
</evidence>
<keyword evidence="9 13" id="KW-0808">Transferase</keyword>
<dbReference type="PANTHER" id="PTHR30487">
    <property type="entry name" value="TYPE 4 PREPILIN-LIKE PROTEINS LEADER PEPTIDE-PROCESSING ENZYME"/>
    <property type="match status" value="1"/>
</dbReference>
<dbReference type="PRINTS" id="PR00864">
    <property type="entry name" value="PREPILNPTASE"/>
</dbReference>
<keyword evidence="5 9" id="KW-0812">Transmembrane</keyword>
<evidence type="ECO:0000256" key="9">
    <source>
        <dbReference type="RuleBase" id="RU003794"/>
    </source>
</evidence>
<evidence type="ECO:0000256" key="8">
    <source>
        <dbReference type="RuleBase" id="RU003793"/>
    </source>
</evidence>
<dbReference type="AlphaFoldDB" id="A0A1G7I9J5"/>
<keyword evidence="7 10" id="KW-0472">Membrane</keyword>
<feature type="transmembrane region" description="Helical" evidence="10">
    <location>
        <begin position="124"/>
        <end position="141"/>
    </location>
</feature>
<dbReference type="OrthoDB" id="9789291at2"/>
<evidence type="ECO:0000259" key="12">
    <source>
        <dbReference type="Pfam" id="PF06750"/>
    </source>
</evidence>
<dbReference type="Pfam" id="PF06750">
    <property type="entry name" value="A24_N_bact"/>
    <property type="match status" value="1"/>
</dbReference>
<evidence type="ECO:0000256" key="6">
    <source>
        <dbReference type="ARBA" id="ARBA00022989"/>
    </source>
</evidence>
<keyword evidence="9 13" id="KW-0489">Methyltransferase</keyword>
<evidence type="ECO:0000256" key="5">
    <source>
        <dbReference type="ARBA" id="ARBA00022692"/>
    </source>
</evidence>
<keyword evidence="6 10" id="KW-1133">Transmembrane helix</keyword>